<dbReference type="PANTHER" id="PTHR47199:SF2">
    <property type="entry name" value="PHOTOSYSTEM II STABILITY_ASSEMBLY FACTOR HCF136, CHLOROPLASTIC"/>
    <property type="match status" value="1"/>
</dbReference>
<feature type="coiled-coil region" evidence="3">
    <location>
        <begin position="143"/>
        <end position="173"/>
    </location>
</feature>
<keyword evidence="7" id="KW-1185">Reference proteome</keyword>
<keyword evidence="4" id="KW-0732">Signal</keyword>
<accession>A0A7R6STX4</accession>
<evidence type="ECO:0000256" key="1">
    <source>
        <dbReference type="ARBA" id="ARBA00022531"/>
    </source>
</evidence>
<keyword evidence="3" id="KW-0175">Coiled coil</keyword>
<feature type="domain" description="Photosynthesis system II assembly factor Ycf48/Hcf136-like" evidence="5">
    <location>
        <begin position="76"/>
        <end position="124"/>
    </location>
</feature>
<dbReference type="InterPro" id="IPR028203">
    <property type="entry name" value="PSII_CF48-like_dom"/>
</dbReference>
<dbReference type="GO" id="GO:0009523">
    <property type="term" value="C:photosystem II"/>
    <property type="evidence" value="ECO:0007669"/>
    <property type="project" value="UniProtKB-KW"/>
</dbReference>
<evidence type="ECO:0000313" key="7">
    <source>
        <dbReference type="Proteomes" id="UP000595663"/>
    </source>
</evidence>
<dbReference type="Gene3D" id="2.130.10.10">
    <property type="entry name" value="YVTN repeat-like/Quinoprotein amine dehydrogenase"/>
    <property type="match status" value="2"/>
</dbReference>
<protein>
    <recommendedName>
        <fullName evidence="5">Photosynthesis system II assembly factor Ycf48/Hcf136-like domain-containing protein</fullName>
    </recommendedName>
</protein>
<dbReference type="EMBL" id="AP014545">
    <property type="protein sequence ID" value="BBB27107.1"/>
    <property type="molecule type" value="Genomic_DNA"/>
</dbReference>
<gene>
    <name evidence="6" type="ORF">AMJAP_2518</name>
</gene>
<dbReference type="PANTHER" id="PTHR47199">
    <property type="entry name" value="PHOTOSYSTEM II STABILITY/ASSEMBLY FACTOR HCF136, CHLOROPLASTIC"/>
    <property type="match status" value="1"/>
</dbReference>
<dbReference type="InterPro" id="IPR036278">
    <property type="entry name" value="Sialidase_sf"/>
</dbReference>
<organism evidence="6 7">
    <name type="scientific">Amphritea japonica ATCC BAA-1530</name>
    <dbReference type="NCBI Taxonomy" id="1278309"/>
    <lineage>
        <taxon>Bacteria</taxon>
        <taxon>Pseudomonadati</taxon>
        <taxon>Pseudomonadota</taxon>
        <taxon>Gammaproteobacteria</taxon>
        <taxon>Oceanospirillales</taxon>
        <taxon>Oceanospirillaceae</taxon>
        <taxon>Amphritea</taxon>
    </lineage>
</organism>
<dbReference type="OrthoDB" id="9813892at2"/>
<keyword evidence="1" id="KW-0602">Photosynthesis</keyword>
<dbReference type="Proteomes" id="UP000595663">
    <property type="component" value="Chromosome"/>
</dbReference>
<feature type="chain" id="PRO_5032538689" description="Photosynthesis system II assembly factor Ycf48/Hcf136-like domain-containing protein" evidence="4">
    <location>
        <begin position="33"/>
        <end position="388"/>
    </location>
</feature>
<keyword evidence="2" id="KW-0604">Photosystem II</keyword>
<sequence length="388" mass="42128">MTYLNRFQFHHLRGICFMLMFLAGFQCSSALAQGDALEEAATPSALVPRSLLLDIERVGNKLVAVGERGHIMLSNDQAASWTQALVPVRSTLTSSFFVDEQQGWVVGHDGVVLHSRDGGLNWTKQLDGHEANRLMRDHGQVLLTKIESVLATMTEQHEQLEAMQLKLEDLTIAVEDSESFLSEGASRPFLDIWFKNSREGFIVGAFGLILRTNDGGDHWTPWFDKLDNPDAFHLNAIQHIGDALYIAAEAGDIFRSDDWGQSWLRLESPYEGTFFGVVEAGEGNLIAYGLRGNAFISADKGASWAAIDTGTDAGLFGGARLAGGAVVLVGAGGTVLQLSSQGKLIQRSRSPYKLPLSAVLDNDADILTVGFGGVQSLILKKKQNGARP</sequence>
<name>A0A7R6STX4_9GAMM</name>
<dbReference type="AlphaFoldDB" id="A0A7R6STX4"/>
<dbReference type="Pfam" id="PF14870">
    <property type="entry name" value="PSII_BNR"/>
    <property type="match status" value="2"/>
</dbReference>
<evidence type="ECO:0000256" key="2">
    <source>
        <dbReference type="ARBA" id="ARBA00023276"/>
    </source>
</evidence>
<proteinExistence type="predicted"/>
<reference evidence="6 7" key="1">
    <citation type="journal article" date="2008" name="Int. J. Syst. Evol. Microbiol.">
        <title>Amphritea japonica sp. nov. and Amphritea balenae sp. nov., isolated from the sediment adjacent to sperm whale carcasses off Kagoshima, Japan.</title>
        <authorList>
            <person name="Miyazaki M."/>
            <person name="Nogi Y."/>
            <person name="Fujiwara Y."/>
            <person name="Kawato M."/>
            <person name="Nagahama T."/>
            <person name="Kubokawa K."/>
            <person name="Horikoshi K."/>
        </authorList>
    </citation>
    <scope>NUCLEOTIDE SEQUENCE [LARGE SCALE GENOMIC DNA]</scope>
    <source>
        <strain evidence="6 7">ATCC BAA-1530</strain>
    </source>
</reference>
<dbReference type="KEGG" id="ajp:AMJAP_2518"/>
<feature type="domain" description="Photosynthesis system II assembly factor Ycf48/Hcf136-like" evidence="5">
    <location>
        <begin position="188"/>
        <end position="339"/>
    </location>
</feature>
<evidence type="ECO:0000256" key="4">
    <source>
        <dbReference type="SAM" id="SignalP"/>
    </source>
</evidence>
<dbReference type="GO" id="GO:0015979">
    <property type="term" value="P:photosynthesis"/>
    <property type="evidence" value="ECO:0007669"/>
    <property type="project" value="UniProtKB-KW"/>
</dbReference>
<dbReference type="SUPFAM" id="SSF50939">
    <property type="entry name" value="Sialidases"/>
    <property type="match status" value="1"/>
</dbReference>
<evidence type="ECO:0000259" key="5">
    <source>
        <dbReference type="Pfam" id="PF14870"/>
    </source>
</evidence>
<feature type="signal peptide" evidence="4">
    <location>
        <begin position="1"/>
        <end position="32"/>
    </location>
</feature>
<evidence type="ECO:0000256" key="3">
    <source>
        <dbReference type="SAM" id="Coils"/>
    </source>
</evidence>
<dbReference type="InterPro" id="IPR015943">
    <property type="entry name" value="WD40/YVTN_repeat-like_dom_sf"/>
</dbReference>
<evidence type="ECO:0000313" key="6">
    <source>
        <dbReference type="EMBL" id="BBB27107.1"/>
    </source>
</evidence>